<evidence type="ECO:0000259" key="6">
    <source>
        <dbReference type="Pfam" id="PF07298"/>
    </source>
</evidence>
<evidence type="ECO:0000256" key="3">
    <source>
        <dbReference type="ARBA" id="ARBA00022989"/>
    </source>
</evidence>
<evidence type="ECO:0000256" key="2">
    <source>
        <dbReference type="ARBA" id="ARBA00022692"/>
    </source>
</evidence>
<keyword evidence="4 5" id="KW-0472">Membrane</keyword>
<comment type="subcellular location">
    <subcellularLocation>
        <location evidence="1">Membrane</location>
        <topology evidence="1">Multi-pass membrane protein</topology>
    </subcellularLocation>
</comment>
<feature type="transmembrane region" description="Helical" evidence="5">
    <location>
        <begin position="96"/>
        <end position="114"/>
    </location>
</feature>
<keyword evidence="8" id="KW-1185">Reference proteome</keyword>
<protein>
    <submittedName>
        <fullName evidence="7">NnrU protein</fullName>
    </submittedName>
</protein>
<feature type="domain" description="NnrU" evidence="6">
    <location>
        <begin position="5"/>
        <end position="178"/>
    </location>
</feature>
<sequence>MGYVVLILGLALWWGAHLFKRMAPAHRAEMGDRGKGLVALGIAGSILLMVLGYSWAESYDTVAFPPFLRHVNNLLVLIAIWLMSPAGQKGKLLHNVRHPMLLGFALWAAAHLLVNYDPASLILFGGLLIWALAEIVVINRAEPDWTPGEPGTLAKDGMFMVASVVLLAVIGWIHGLVGPSPFPM</sequence>
<evidence type="ECO:0000256" key="5">
    <source>
        <dbReference type="SAM" id="Phobius"/>
    </source>
</evidence>
<feature type="transmembrane region" description="Helical" evidence="5">
    <location>
        <begin position="67"/>
        <end position="84"/>
    </location>
</feature>
<proteinExistence type="predicted"/>
<name>A0A1H7DP76_9RHOB</name>
<dbReference type="Pfam" id="PF07298">
    <property type="entry name" value="NnrU"/>
    <property type="match status" value="1"/>
</dbReference>
<dbReference type="AlphaFoldDB" id="A0A1H7DP76"/>
<feature type="transmembrane region" description="Helical" evidence="5">
    <location>
        <begin position="37"/>
        <end position="55"/>
    </location>
</feature>
<feature type="transmembrane region" description="Helical" evidence="5">
    <location>
        <begin position="158"/>
        <end position="177"/>
    </location>
</feature>
<evidence type="ECO:0000313" key="8">
    <source>
        <dbReference type="Proteomes" id="UP000199379"/>
    </source>
</evidence>
<evidence type="ECO:0000256" key="4">
    <source>
        <dbReference type="ARBA" id="ARBA00023136"/>
    </source>
</evidence>
<dbReference type="RefSeq" id="WP_092369845.1">
    <property type="nucleotide sequence ID" value="NZ_BMGV01000011.1"/>
</dbReference>
<gene>
    <name evidence="7" type="ORF">SAMN05444007_11126</name>
</gene>
<accession>A0A1H7DP76</accession>
<dbReference type="Proteomes" id="UP000199379">
    <property type="component" value="Unassembled WGS sequence"/>
</dbReference>
<dbReference type="InterPro" id="IPR009915">
    <property type="entry name" value="NnrU_dom"/>
</dbReference>
<keyword evidence="2 5" id="KW-0812">Transmembrane</keyword>
<evidence type="ECO:0000313" key="7">
    <source>
        <dbReference type="EMBL" id="SEK00055.1"/>
    </source>
</evidence>
<dbReference type="OrthoDB" id="5293641at2"/>
<dbReference type="STRING" id="1227549.SAMN05444007_11126"/>
<dbReference type="GO" id="GO:0016020">
    <property type="term" value="C:membrane"/>
    <property type="evidence" value="ECO:0007669"/>
    <property type="project" value="UniProtKB-SubCell"/>
</dbReference>
<feature type="transmembrane region" description="Helical" evidence="5">
    <location>
        <begin position="121"/>
        <end position="138"/>
    </location>
</feature>
<keyword evidence="3 5" id="KW-1133">Transmembrane helix</keyword>
<reference evidence="7 8" key="1">
    <citation type="submission" date="2016-10" db="EMBL/GenBank/DDBJ databases">
        <authorList>
            <person name="de Groot N.N."/>
        </authorList>
    </citation>
    <scope>NUCLEOTIDE SEQUENCE [LARGE SCALE GENOMIC DNA]</scope>
    <source>
        <strain evidence="7 8">DSM 29340</strain>
    </source>
</reference>
<organism evidence="7 8">
    <name type="scientific">Cribrihabitans marinus</name>
    <dbReference type="NCBI Taxonomy" id="1227549"/>
    <lineage>
        <taxon>Bacteria</taxon>
        <taxon>Pseudomonadati</taxon>
        <taxon>Pseudomonadota</taxon>
        <taxon>Alphaproteobacteria</taxon>
        <taxon>Rhodobacterales</taxon>
        <taxon>Paracoccaceae</taxon>
        <taxon>Cribrihabitans</taxon>
    </lineage>
</organism>
<evidence type="ECO:0000256" key="1">
    <source>
        <dbReference type="ARBA" id="ARBA00004141"/>
    </source>
</evidence>
<dbReference type="EMBL" id="FNYD01000011">
    <property type="protein sequence ID" value="SEK00055.1"/>
    <property type="molecule type" value="Genomic_DNA"/>
</dbReference>